<protein>
    <submittedName>
        <fullName evidence="2">Uncharacterized protein</fullName>
    </submittedName>
</protein>
<evidence type="ECO:0000256" key="1">
    <source>
        <dbReference type="SAM" id="MobiDB-lite"/>
    </source>
</evidence>
<name>A0A086ZXH0_9BIFI</name>
<feature type="region of interest" description="Disordered" evidence="1">
    <location>
        <begin position="54"/>
        <end position="75"/>
    </location>
</feature>
<comment type="caution">
    <text evidence="2">The sequence shown here is derived from an EMBL/GenBank/DDBJ whole genome shotgun (WGS) entry which is preliminary data.</text>
</comment>
<evidence type="ECO:0000313" key="3">
    <source>
        <dbReference type="Proteomes" id="UP000029108"/>
    </source>
</evidence>
<accession>A0A086ZXH0</accession>
<dbReference type="EMBL" id="JGYN01000010">
    <property type="protein sequence ID" value="KFI51220.1"/>
    <property type="molecule type" value="Genomic_DNA"/>
</dbReference>
<evidence type="ECO:0000313" key="2">
    <source>
        <dbReference type="EMBL" id="KFI51220.1"/>
    </source>
</evidence>
<proteinExistence type="predicted"/>
<dbReference type="eggNOG" id="ENOG503241A">
    <property type="taxonomic scope" value="Bacteria"/>
</dbReference>
<reference evidence="2 3" key="1">
    <citation type="submission" date="2014-03" db="EMBL/GenBank/DDBJ databases">
        <title>Genomics of Bifidobacteria.</title>
        <authorList>
            <person name="Ventura M."/>
            <person name="Milani C."/>
            <person name="Lugli G.A."/>
        </authorList>
    </citation>
    <scope>NUCLEOTIDE SEQUENCE [LARGE SCALE GENOMIC DNA]</scope>
    <source>
        <strain evidence="2 3">DSM 23969</strain>
    </source>
</reference>
<dbReference type="Proteomes" id="UP000029108">
    <property type="component" value="Unassembled WGS sequence"/>
</dbReference>
<keyword evidence="3" id="KW-1185">Reference proteome</keyword>
<dbReference type="AlphaFoldDB" id="A0A086ZXH0"/>
<gene>
    <name evidence="2" type="ORF">BBIA_3002</name>
</gene>
<sequence>MTRLYPHPVFDGTDPSCLPDVVWVGTAHLHTKTRRAPLWALGSLHSGVVELCGQNPSKPNSARKRRSAGTRRSGASCWYPQRGGYGPAPYRSISTTPGANRFIFISYKVNHSNGSRFLPVDAQAMLLLSVIFMRLMVETTCDE</sequence>
<organism evidence="2 3">
    <name type="scientific">Bifidobacterium biavatii DSM 23969</name>
    <dbReference type="NCBI Taxonomy" id="1437608"/>
    <lineage>
        <taxon>Bacteria</taxon>
        <taxon>Bacillati</taxon>
        <taxon>Actinomycetota</taxon>
        <taxon>Actinomycetes</taxon>
        <taxon>Bifidobacteriales</taxon>
        <taxon>Bifidobacteriaceae</taxon>
        <taxon>Bifidobacterium</taxon>
    </lineage>
</organism>